<organism evidence="1 2">
    <name type="scientific">Rattus norvegicus</name>
    <name type="common">Rat</name>
    <dbReference type="NCBI Taxonomy" id="10116"/>
    <lineage>
        <taxon>Eukaryota</taxon>
        <taxon>Metazoa</taxon>
        <taxon>Chordata</taxon>
        <taxon>Craniata</taxon>
        <taxon>Vertebrata</taxon>
        <taxon>Euteleostomi</taxon>
        <taxon>Mammalia</taxon>
        <taxon>Eutheria</taxon>
        <taxon>Euarchontoglires</taxon>
        <taxon>Glires</taxon>
        <taxon>Rodentia</taxon>
        <taxon>Myomorpha</taxon>
        <taxon>Muroidea</taxon>
        <taxon>Muridae</taxon>
        <taxon>Murinae</taxon>
        <taxon>Rattus</taxon>
    </lineage>
</organism>
<accession>A6IXJ5</accession>
<evidence type="ECO:0000313" key="2">
    <source>
        <dbReference type="Proteomes" id="UP000234681"/>
    </source>
</evidence>
<gene>
    <name evidence="1" type="ORF">rCG_46716</name>
</gene>
<dbReference type="AlphaFoldDB" id="A6IXJ5"/>
<dbReference type="EMBL" id="CH473971">
    <property type="protein sequence ID" value="EDM14626.1"/>
    <property type="molecule type" value="Genomic_DNA"/>
</dbReference>
<dbReference type="Proteomes" id="UP000234681">
    <property type="component" value="Chromosome 18"/>
</dbReference>
<reference evidence="2" key="1">
    <citation type="submission" date="2005-09" db="EMBL/GenBank/DDBJ databases">
        <authorList>
            <person name="Mural R.J."/>
            <person name="Li P.W."/>
            <person name="Adams M.D."/>
            <person name="Amanatides P.G."/>
            <person name="Baden-Tillson H."/>
            <person name="Barnstead M."/>
            <person name="Chin S.H."/>
            <person name="Dew I."/>
            <person name="Evans C.A."/>
            <person name="Ferriera S."/>
            <person name="Flanigan M."/>
            <person name="Fosler C."/>
            <person name="Glodek A."/>
            <person name="Gu Z."/>
            <person name="Holt R.A."/>
            <person name="Jennings D."/>
            <person name="Kraft C.L."/>
            <person name="Lu F."/>
            <person name="Nguyen T."/>
            <person name="Nusskern D.R."/>
            <person name="Pfannkoch C.M."/>
            <person name="Sitter C."/>
            <person name="Sutton G.G."/>
            <person name="Venter J.C."/>
            <person name="Wang Z."/>
            <person name="Woodage T."/>
            <person name="Zheng X.H."/>
            <person name="Zhong F."/>
        </authorList>
    </citation>
    <scope>NUCLEOTIDE SEQUENCE [LARGE SCALE GENOMIC DNA]</scope>
    <source>
        <strain>BN</strain>
        <strain evidence="2">Sprague-Dawley</strain>
    </source>
</reference>
<sequence length="90" mass="10356">MSRVAKSWARGVCEAQSIGEILWQRPPPKEAILSTPSSPVFTPLQRILHRDLCRNKGEGQSRVNLLRAHWLACSPCPTLVINWREERMFF</sequence>
<name>A6IXJ5_RAT</name>
<evidence type="ECO:0000313" key="1">
    <source>
        <dbReference type="EMBL" id="EDM14626.1"/>
    </source>
</evidence>
<proteinExistence type="predicted"/>
<protein>
    <submittedName>
        <fullName evidence="1">RCG46716</fullName>
    </submittedName>
</protein>